<gene>
    <name evidence="11" type="ORF">BGZ70_007102</name>
</gene>
<reference evidence="11" key="1">
    <citation type="journal article" date="2020" name="Fungal Divers.">
        <title>Resolving the Mortierellaceae phylogeny through synthesis of multi-gene phylogenetics and phylogenomics.</title>
        <authorList>
            <person name="Vandepol N."/>
            <person name="Liber J."/>
            <person name="Desiro A."/>
            <person name="Na H."/>
            <person name="Kennedy M."/>
            <person name="Barry K."/>
            <person name="Grigoriev I.V."/>
            <person name="Miller A.N."/>
            <person name="O'Donnell K."/>
            <person name="Stajich J.E."/>
            <person name="Bonito G."/>
        </authorList>
    </citation>
    <scope>NUCLEOTIDE SEQUENCE</scope>
    <source>
        <strain evidence="11">CK1249</strain>
    </source>
</reference>
<dbReference type="InterPro" id="IPR013099">
    <property type="entry name" value="K_chnl_dom"/>
</dbReference>
<feature type="compositionally biased region" description="Pro residues" evidence="8">
    <location>
        <begin position="888"/>
        <end position="898"/>
    </location>
</feature>
<feature type="region of interest" description="Disordered" evidence="8">
    <location>
        <begin position="416"/>
        <end position="484"/>
    </location>
</feature>
<evidence type="ECO:0000256" key="4">
    <source>
        <dbReference type="ARBA" id="ARBA00022989"/>
    </source>
</evidence>
<feature type="region of interest" description="Disordered" evidence="8">
    <location>
        <begin position="580"/>
        <end position="599"/>
    </location>
</feature>
<dbReference type="GO" id="GO:0005886">
    <property type="term" value="C:plasma membrane"/>
    <property type="evidence" value="ECO:0007669"/>
    <property type="project" value="TreeGrafter"/>
</dbReference>
<feature type="compositionally biased region" description="Basic and acidic residues" evidence="8">
    <location>
        <begin position="712"/>
        <end position="724"/>
    </location>
</feature>
<dbReference type="GO" id="GO:0022841">
    <property type="term" value="F:potassium ion leak channel activity"/>
    <property type="evidence" value="ECO:0007669"/>
    <property type="project" value="TreeGrafter"/>
</dbReference>
<dbReference type="Pfam" id="PF07885">
    <property type="entry name" value="Ion_trans_2"/>
    <property type="match status" value="1"/>
</dbReference>
<comment type="subcellular location">
    <subcellularLocation>
        <location evidence="1">Membrane</location>
        <topology evidence="1">Multi-pass membrane protein</topology>
    </subcellularLocation>
</comment>
<evidence type="ECO:0000256" key="2">
    <source>
        <dbReference type="ARBA" id="ARBA00022448"/>
    </source>
</evidence>
<feature type="compositionally biased region" description="Low complexity" evidence="8">
    <location>
        <begin position="428"/>
        <end position="437"/>
    </location>
</feature>
<evidence type="ECO:0000313" key="11">
    <source>
        <dbReference type="EMBL" id="KAF9963918.1"/>
    </source>
</evidence>
<dbReference type="OrthoDB" id="297496at2759"/>
<keyword evidence="3 9" id="KW-0812">Transmembrane</keyword>
<dbReference type="GO" id="GO:0015271">
    <property type="term" value="F:outward rectifier potassium channel activity"/>
    <property type="evidence" value="ECO:0007669"/>
    <property type="project" value="TreeGrafter"/>
</dbReference>
<name>A0A9P6J706_MORAP</name>
<evidence type="ECO:0000256" key="3">
    <source>
        <dbReference type="ARBA" id="ARBA00022692"/>
    </source>
</evidence>
<feature type="transmembrane region" description="Helical" evidence="9">
    <location>
        <begin position="114"/>
        <end position="133"/>
    </location>
</feature>
<dbReference type="AlphaFoldDB" id="A0A9P6J706"/>
<evidence type="ECO:0000256" key="6">
    <source>
        <dbReference type="ARBA" id="ARBA00023136"/>
    </source>
</evidence>
<feature type="region of interest" description="Disordered" evidence="8">
    <location>
        <begin position="781"/>
        <end position="800"/>
    </location>
</feature>
<feature type="region of interest" description="Disordered" evidence="8">
    <location>
        <begin position="806"/>
        <end position="905"/>
    </location>
</feature>
<keyword evidence="6 9" id="KW-0472">Membrane</keyword>
<feature type="region of interest" description="Disordered" evidence="8">
    <location>
        <begin position="605"/>
        <end position="632"/>
    </location>
</feature>
<dbReference type="GO" id="GO:0030322">
    <property type="term" value="P:stabilization of membrane potential"/>
    <property type="evidence" value="ECO:0007669"/>
    <property type="project" value="TreeGrafter"/>
</dbReference>
<accession>A0A9P6J706</accession>
<dbReference type="InterPro" id="IPR003280">
    <property type="entry name" value="2pore_dom_K_chnl"/>
</dbReference>
<keyword evidence="12" id="KW-1185">Reference proteome</keyword>
<evidence type="ECO:0000256" key="8">
    <source>
        <dbReference type="SAM" id="MobiDB-lite"/>
    </source>
</evidence>
<evidence type="ECO:0000259" key="10">
    <source>
        <dbReference type="Pfam" id="PF07885"/>
    </source>
</evidence>
<feature type="compositionally biased region" description="Polar residues" evidence="8">
    <location>
        <begin position="789"/>
        <end position="798"/>
    </location>
</feature>
<feature type="compositionally biased region" description="Basic and acidic residues" evidence="8">
    <location>
        <begin position="608"/>
        <end position="629"/>
    </location>
</feature>
<evidence type="ECO:0000313" key="12">
    <source>
        <dbReference type="Proteomes" id="UP000738359"/>
    </source>
</evidence>
<keyword evidence="4 9" id="KW-1133">Transmembrane helix</keyword>
<feature type="compositionally biased region" description="Polar residues" evidence="8">
    <location>
        <begin position="470"/>
        <end position="479"/>
    </location>
</feature>
<dbReference type="EMBL" id="JAAAHY010000426">
    <property type="protein sequence ID" value="KAF9963918.1"/>
    <property type="molecule type" value="Genomic_DNA"/>
</dbReference>
<protein>
    <recommendedName>
        <fullName evidence="10">Potassium channel domain-containing protein</fullName>
    </recommendedName>
</protein>
<evidence type="ECO:0000256" key="1">
    <source>
        <dbReference type="ARBA" id="ARBA00004141"/>
    </source>
</evidence>
<feature type="compositionally biased region" description="Low complexity" evidence="8">
    <location>
        <begin position="683"/>
        <end position="698"/>
    </location>
</feature>
<dbReference type="SUPFAM" id="SSF81324">
    <property type="entry name" value="Voltage-gated potassium channels"/>
    <property type="match status" value="1"/>
</dbReference>
<keyword evidence="2" id="KW-0813">Transport</keyword>
<feature type="compositionally biased region" description="Polar residues" evidence="8">
    <location>
        <begin position="812"/>
        <end position="821"/>
    </location>
</feature>
<feature type="domain" description="Potassium channel" evidence="10">
    <location>
        <begin position="66"/>
        <end position="136"/>
    </location>
</feature>
<feature type="region of interest" description="Disordered" evidence="8">
    <location>
        <begin position="516"/>
        <end position="572"/>
    </location>
</feature>
<feature type="region of interest" description="Disordered" evidence="8">
    <location>
        <begin position="652"/>
        <end position="724"/>
    </location>
</feature>
<keyword evidence="7" id="KW-0407">Ion channel</keyword>
<organism evidence="11 12">
    <name type="scientific">Mortierella alpina</name>
    <name type="common">Oleaginous fungus</name>
    <name type="synonym">Mortierella renispora</name>
    <dbReference type="NCBI Taxonomy" id="64518"/>
    <lineage>
        <taxon>Eukaryota</taxon>
        <taxon>Fungi</taxon>
        <taxon>Fungi incertae sedis</taxon>
        <taxon>Mucoromycota</taxon>
        <taxon>Mortierellomycotina</taxon>
        <taxon>Mortierellomycetes</taxon>
        <taxon>Mortierellales</taxon>
        <taxon>Mortierellaceae</taxon>
        <taxon>Mortierella</taxon>
    </lineage>
</organism>
<evidence type="ECO:0000256" key="7">
    <source>
        <dbReference type="ARBA" id="ARBA00023303"/>
    </source>
</evidence>
<proteinExistence type="predicted"/>
<evidence type="ECO:0000256" key="9">
    <source>
        <dbReference type="SAM" id="Phobius"/>
    </source>
</evidence>
<feature type="transmembrane region" description="Helical" evidence="9">
    <location>
        <begin position="58"/>
        <end position="77"/>
    </location>
</feature>
<comment type="caution">
    <text evidence="11">The sequence shown here is derived from an EMBL/GenBank/DDBJ whole genome shotgun (WGS) entry which is preliminary data.</text>
</comment>
<dbReference type="PANTHER" id="PTHR11003">
    <property type="entry name" value="POTASSIUM CHANNEL, SUBFAMILY K"/>
    <property type="match status" value="1"/>
</dbReference>
<keyword evidence="5" id="KW-0406">Ion transport</keyword>
<evidence type="ECO:0000256" key="5">
    <source>
        <dbReference type="ARBA" id="ARBA00023065"/>
    </source>
</evidence>
<feature type="transmembrane region" description="Helical" evidence="9">
    <location>
        <begin position="83"/>
        <end position="102"/>
    </location>
</feature>
<feature type="compositionally biased region" description="Basic and acidic residues" evidence="8">
    <location>
        <begin position="867"/>
        <end position="886"/>
    </location>
</feature>
<sequence>MSLRNAVIEQFQWRLVERFALPSHLTRVQTRMSAKDLSYPVARFEEEQRVKKVVKRKMIVRMLCIWIVLWFGGAGVFCAFEKWSFLESLYFCYVTLTTIGFGDYVPSEPGSIEFWNIYVFIGLTIFAYILSLFSESMAAHIHLVDDEIVDEDDDMYGWEQCEDPSSYNNSNNGSQFSYRTGLIGVDGLKWIENQQQIHPYQEMQEVSGNGGAVAAANVLLQPEQEPNKSHHHLLHHRPSLSLRFWSQARLQQQQQQQQRPHMARKTSTGRVLMIPARERQQMLQAEYYATHSGPPMGFQLSDNPVNHANNSRNTIQPADGTTIGGTSQGQLTENIGGGASYGDMTRMSAMAPTTIRFVDMYGVPHHRTIHGNRGSQVLAASHNRHSYSGSITSTPYQPYQSSGGYIIGTEGYQEMMAEQRRRRRRRGTLAAAAARVASPLPRPSSSMDRLGGDEASNGGGGETHRLSNDAHPTTLSSGAGSVETPYRPQQQLLHQSSFSQGQPVLQTNALDHQPQVKFESPGASPRSATTTHSSPRHLPEAHLYGRSHFQPHRDSNSPLHQNHLTPFPLGDSQIPYKDYSIYKLPSPGEEEGEKTQKRTSVLASHYDPTNDYHDGHDGHLEDDGHEYHDQGAASETDAYTRFMELAYTRQSNASDATKVASPTEASEPAARYPPHDYSHSLHQQPLQPPQQLQSQQEPPQQPLGSYFADASGPKEEESLPWRRDGVAPDEVVPAADFEHRGRDSVQPPYPVVPHTSLETTPVGPLDAAAVNPLLLQGEGHNTVAPLRRPTSQQQQQLRTWRVGDAADGPSLVATNSSNAQQHQHHRRTSSNESLGPLDEIKSPDAMPSFQDDVDLNHLDPDPVQVREAQRNRTELFRRRDDIERRQFSPPPSLPSPPPSRRHDGT</sequence>
<dbReference type="PANTHER" id="PTHR11003:SF291">
    <property type="entry name" value="IP11374P"/>
    <property type="match status" value="1"/>
</dbReference>
<dbReference type="Proteomes" id="UP000738359">
    <property type="component" value="Unassembled WGS sequence"/>
</dbReference>
<dbReference type="Gene3D" id="1.10.287.70">
    <property type="match status" value="1"/>
</dbReference>